<evidence type="ECO:0000313" key="5">
    <source>
        <dbReference type="EMBL" id="MBE1582768.1"/>
    </source>
</evidence>
<keyword evidence="6" id="KW-1185">Reference proteome</keyword>
<evidence type="ECO:0000313" key="6">
    <source>
        <dbReference type="Proteomes" id="UP000633509"/>
    </source>
</evidence>
<protein>
    <recommendedName>
        <fullName evidence="4">Leucine-binding protein domain-containing protein</fullName>
    </recommendedName>
</protein>
<evidence type="ECO:0000256" key="3">
    <source>
        <dbReference type="SAM" id="SignalP"/>
    </source>
</evidence>
<evidence type="ECO:0000259" key="4">
    <source>
        <dbReference type="Pfam" id="PF13458"/>
    </source>
</evidence>
<comment type="caution">
    <text evidence="5">The sequence shown here is derived from an EMBL/GenBank/DDBJ whole genome shotgun (WGS) entry which is preliminary data.</text>
</comment>
<name>A0ABR9LQ42_9ACTN</name>
<evidence type="ECO:0000256" key="1">
    <source>
        <dbReference type="ARBA" id="ARBA00010062"/>
    </source>
</evidence>
<gene>
    <name evidence="5" type="ORF">H4W80_001026</name>
</gene>
<keyword evidence="2 3" id="KW-0732">Signal</keyword>
<proteinExistence type="inferred from homology"/>
<organism evidence="5 6">
    <name type="scientific">Nonomuraea angiospora</name>
    <dbReference type="NCBI Taxonomy" id="46172"/>
    <lineage>
        <taxon>Bacteria</taxon>
        <taxon>Bacillati</taxon>
        <taxon>Actinomycetota</taxon>
        <taxon>Actinomycetes</taxon>
        <taxon>Streptosporangiales</taxon>
        <taxon>Streptosporangiaceae</taxon>
        <taxon>Nonomuraea</taxon>
    </lineage>
</organism>
<feature type="domain" description="Leucine-binding protein" evidence="4">
    <location>
        <begin position="56"/>
        <end position="406"/>
    </location>
</feature>
<dbReference type="SUPFAM" id="SSF53822">
    <property type="entry name" value="Periplasmic binding protein-like I"/>
    <property type="match status" value="1"/>
</dbReference>
<dbReference type="EMBL" id="JADBEK010000001">
    <property type="protein sequence ID" value="MBE1582768.1"/>
    <property type="molecule type" value="Genomic_DNA"/>
</dbReference>
<dbReference type="Pfam" id="PF13458">
    <property type="entry name" value="Peripla_BP_6"/>
    <property type="match status" value="1"/>
</dbReference>
<feature type="signal peptide" evidence="3">
    <location>
        <begin position="1"/>
        <end position="28"/>
    </location>
</feature>
<dbReference type="Gene3D" id="3.40.50.2300">
    <property type="match status" value="2"/>
</dbReference>
<comment type="similarity">
    <text evidence="1">Belongs to the leucine-binding protein family.</text>
</comment>
<dbReference type="Proteomes" id="UP000633509">
    <property type="component" value="Unassembled WGS sequence"/>
</dbReference>
<dbReference type="PROSITE" id="PS51257">
    <property type="entry name" value="PROKAR_LIPOPROTEIN"/>
    <property type="match status" value="1"/>
</dbReference>
<dbReference type="InterPro" id="IPR028082">
    <property type="entry name" value="Peripla_BP_I"/>
</dbReference>
<dbReference type="RefSeq" id="WP_192783990.1">
    <property type="nucleotide sequence ID" value="NZ_JADBEK010000001.1"/>
</dbReference>
<accession>A0ABR9LQ42</accession>
<evidence type="ECO:0000256" key="2">
    <source>
        <dbReference type="ARBA" id="ARBA00022729"/>
    </source>
</evidence>
<sequence>MRMRGMWPALGLALVTALSGCQATTHLAASAGPAVYPDKAGSPGITDATLTIAVAGVTNQDSTLRASYGPVFAALQKVVEQVNAEGGVTGRKLTMVPMFDAVKGDEKSVADATRVICDLAVRRERSFLMQGQPSFGSVKELEQAGCVAGTRTVNVLRTGLIKADELTKSPDVVAPYALDDVTAARTLVRRLAAEKFFDGATKVGVLNPGGGYAATINDVLVKELAVLGIKDPFVLIGKGGAETQADASSNVLKLKMAKVDRIVYLNDSQGGLLLQRAMVGQKFTPPLGTLNNVYPEDLITYAKYPAHNVYVVSTLAGFSTSDNNGELLGLPKTQASSRCLGAINKTGQKLAPGTSFPLLAACDVLGLTVEALRAGGAKEPSTAAFFTGLSKLPKFDSAFGIPLDFSHGRAGASQVWSLKGDDSCSCLKTTGGPYPVARG</sequence>
<reference evidence="5 6" key="1">
    <citation type="submission" date="2020-10" db="EMBL/GenBank/DDBJ databases">
        <title>Sequencing the genomes of 1000 actinobacteria strains.</title>
        <authorList>
            <person name="Klenk H.-P."/>
        </authorList>
    </citation>
    <scope>NUCLEOTIDE SEQUENCE [LARGE SCALE GENOMIC DNA]</scope>
    <source>
        <strain evidence="5 6">DSM 43173</strain>
    </source>
</reference>
<feature type="chain" id="PRO_5046781427" description="Leucine-binding protein domain-containing protein" evidence="3">
    <location>
        <begin position="29"/>
        <end position="439"/>
    </location>
</feature>
<dbReference type="InterPro" id="IPR028081">
    <property type="entry name" value="Leu-bd"/>
</dbReference>